<name>A0ABU2Y877_9FLAO</name>
<evidence type="ECO:0000256" key="1">
    <source>
        <dbReference type="SAM" id="SignalP"/>
    </source>
</evidence>
<dbReference type="InterPro" id="IPR006311">
    <property type="entry name" value="TAT_signal"/>
</dbReference>
<gene>
    <name evidence="2" type="ORF">RM538_00110</name>
</gene>
<dbReference type="RefSeq" id="WP_311331354.1">
    <property type="nucleotide sequence ID" value="NZ_JAVRHZ010000001.1"/>
</dbReference>
<evidence type="ECO:0000313" key="3">
    <source>
        <dbReference type="Proteomes" id="UP001254488"/>
    </source>
</evidence>
<comment type="caution">
    <text evidence="2">The sequence shown here is derived from an EMBL/GenBank/DDBJ whole genome shotgun (WGS) entry which is preliminary data.</text>
</comment>
<reference evidence="2 3" key="1">
    <citation type="submission" date="2023-09" db="EMBL/GenBank/DDBJ databases">
        <authorList>
            <person name="Rey-Velasco X."/>
        </authorList>
    </citation>
    <scope>NUCLEOTIDE SEQUENCE [LARGE SCALE GENOMIC DNA]</scope>
    <source>
        <strain evidence="2 3">W242</strain>
    </source>
</reference>
<dbReference type="EMBL" id="JAVRHZ010000001">
    <property type="protein sequence ID" value="MDT0554388.1"/>
    <property type="molecule type" value="Genomic_DNA"/>
</dbReference>
<feature type="signal peptide" evidence="1">
    <location>
        <begin position="1"/>
        <end position="32"/>
    </location>
</feature>
<evidence type="ECO:0000313" key="2">
    <source>
        <dbReference type="EMBL" id="MDT0554388.1"/>
    </source>
</evidence>
<keyword evidence="3" id="KW-1185">Reference proteome</keyword>
<dbReference type="Gene3D" id="2.60.130.10">
    <property type="entry name" value="Aromatic compound dioxygenase"/>
    <property type="match status" value="1"/>
</dbReference>
<dbReference type="PROSITE" id="PS51318">
    <property type="entry name" value="TAT"/>
    <property type="match status" value="1"/>
</dbReference>
<dbReference type="InterPro" id="IPR015889">
    <property type="entry name" value="Intradiol_dOase_core"/>
</dbReference>
<organism evidence="2 3">
    <name type="scientific">Patiriisocius hiemis</name>
    <dbReference type="NCBI Taxonomy" id="3075604"/>
    <lineage>
        <taxon>Bacteria</taxon>
        <taxon>Pseudomonadati</taxon>
        <taxon>Bacteroidota</taxon>
        <taxon>Flavobacteriia</taxon>
        <taxon>Flavobacteriales</taxon>
        <taxon>Flavobacteriaceae</taxon>
        <taxon>Patiriisocius</taxon>
    </lineage>
</organism>
<keyword evidence="1" id="KW-0732">Signal</keyword>
<proteinExistence type="predicted"/>
<dbReference type="SUPFAM" id="SSF49482">
    <property type="entry name" value="Aromatic compound dioxygenase"/>
    <property type="match status" value="1"/>
</dbReference>
<feature type="chain" id="PRO_5045685659" description="Intradiol ring-cleavage dioxygenases domain-containing protein" evidence="1">
    <location>
        <begin position="33"/>
        <end position="186"/>
    </location>
</feature>
<dbReference type="Proteomes" id="UP001254488">
    <property type="component" value="Unassembled WGS sequence"/>
</dbReference>
<evidence type="ECO:0008006" key="4">
    <source>
        <dbReference type="Google" id="ProtNLM"/>
    </source>
</evidence>
<sequence>MNSFKSSRRNFLGKSSVLLAGGFLLPSSLAFANAEKNTTELLFTEKDFEESNDIRKPFAIAKSVKVWGKIFSKDGKTPLANTQIKIWHLSPKSKQYGHLGKFTTNTKGEYTFWTDFPDREEGKYPRIHFEITQEGRVTTSELLLGNDEAHITSKHWEKNNVLGKKLFPIMKNGSFETQINFNITTN</sequence>
<protein>
    <recommendedName>
        <fullName evidence="4">Intradiol ring-cleavage dioxygenases domain-containing protein</fullName>
    </recommendedName>
</protein>
<accession>A0ABU2Y877</accession>